<evidence type="ECO:0000313" key="1">
    <source>
        <dbReference type="EMBL" id="PHQ28968.1"/>
    </source>
</evidence>
<dbReference type="InterPro" id="IPR025345">
    <property type="entry name" value="DUF4249"/>
</dbReference>
<keyword evidence="2" id="KW-1185">Reference proteome</keyword>
<sequence length="269" mass="30444">MKAFKTYFSILVLIQLITSCQETIEVDLPQQQERLVVDALMRIPNENSAFATAYLRLTLTADYFADDIPVVGDAIVNLNSESNTYRMQYRGDGYYSVALPRAEFTRDLMRLTIFHNGDTYRASARFQSSVPFDNIVQGDGSLFAGDETEVVFSYTDEPGITNYYLFDLDNGQFLTSEDTFYKDQAFSFSYFYEDLKPNDTLKVDLIGITKPFFDYMSIVINQSGQASGNPFTAPPSEIRGNVINATNEDNYPLGYFAIGQVYSDQIVIE</sequence>
<proteinExistence type="predicted"/>
<name>A0A2G1VQB4_9FLAO</name>
<organism evidence="1 2">
    <name type="scientific">Leeuwenhoekiella nanhaiensis</name>
    <dbReference type="NCBI Taxonomy" id="1655491"/>
    <lineage>
        <taxon>Bacteria</taxon>
        <taxon>Pseudomonadati</taxon>
        <taxon>Bacteroidota</taxon>
        <taxon>Flavobacteriia</taxon>
        <taxon>Flavobacteriales</taxon>
        <taxon>Flavobacteriaceae</taxon>
        <taxon>Leeuwenhoekiella</taxon>
    </lineage>
</organism>
<evidence type="ECO:0008006" key="3">
    <source>
        <dbReference type="Google" id="ProtNLM"/>
    </source>
</evidence>
<dbReference type="EMBL" id="NQXA01000010">
    <property type="protein sequence ID" value="PHQ28968.1"/>
    <property type="molecule type" value="Genomic_DNA"/>
</dbReference>
<reference evidence="1 2" key="1">
    <citation type="submission" date="2017-08" db="EMBL/GenBank/DDBJ databases">
        <title>The whole genome shortgun sequences of strain Leeuwenhoekiella nanhaiensis G18 from the South China Sea.</title>
        <authorList>
            <person name="Liu Q."/>
        </authorList>
    </citation>
    <scope>NUCLEOTIDE SEQUENCE [LARGE SCALE GENOMIC DNA]</scope>
    <source>
        <strain evidence="1 2">G18</strain>
    </source>
</reference>
<protein>
    <recommendedName>
        <fullName evidence="3">DUF4249 domain-containing protein</fullName>
    </recommendedName>
</protein>
<dbReference type="OrthoDB" id="1430047at2"/>
<dbReference type="RefSeq" id="WP_099646583.1">
    <property type="nucleotide sequence ID" value="NZ_KZ319292.1"/>
</dbReference>
<accession>A0A2G1VQB4</accession>
<dbReference type="PROSITE" id="PS51257">
    <property type="entry name" value="PROKAR_LIPOPROTEIN"/>
    <property type="match status" value="1"/>
</dbReference>
<gene>
    <name evidence="1" type="ORF">CJ305_12315</name>
</gene>
<dbReference type="Proteomes" id="UP000229433">
    <property type="component" value="Unassembled WGS sequence"/>
</dbReference>
<evidence type="ECO:0000313" key="2">
    <source>
        <dbReference type="Proteomes" id="UP000229433"/>
    </source>
</evidence>
<comment type="caution">
    <text evidence="1">The sequence shown here is derived from an EMBL/GenBank/DDBJ whole genome shotgun (WGS) entry which is preliminary data.</text>
</comment>
<dbReference type="AlphaFoldDB" id="A0A2G1VQB4"/>
<dbReference type="Pfam" id="PF14054">
    <property type="entry name" value="DUF4249"/>
    <property type="match status" value="1"/>
</dbReference>